<feature type="domain" description="AAA+ ATPase" evidence="13">
    <location>
        <begin position="151"/>
        <end position="368"/>
    </location>
</feature>
<keyword evidence="6 12" id="KW-0067">ATP-binding</keyword>
<evidence type="ECO:0000256" key="11">
    <source>
        <dbReference type="ARBA" id="ARBA00023310"/>
    </source>
</evidence>
<comment type="function">
    <text evidence="12">Produces ATP from ADP in the presence of a proton gradient across the membrane. The catalytic sites are hosted primarily by the beta subunits.</text>
</comment>
<dbReference type="EMBL" id="RQJO01000008">
    <property type="protein sequence ID" value="RRB03769.1"/>
    <property type="molecule type" value="Genomic_DNA"/>
</dbReference>
<keyword evidence="9 12" id="KW-0472">Membrane</keyword>
<sequence>MTTATATNTGKITQVIGPVVDVSFEGEGSRLPSILDALEVTKANGQKVILECQQHLGEDRVRTISMDATEGLERGMTVVHLGTQITMPTGDGIRGRLFNVVGNAIDGIPQPASTGGLPIHRNAPKFEDLATSTEVLFTGIKVIDLLEPYAKGGKIGLFGGAGVGKTVLIQELINNIAKAYAGLSVFAGVGERTREGNDLLREMIEAGIIKYGEEFKHSMEEGGWDLSKVDSEELKESQATFIFGQMNEPPGARARVALSGLTIAEHFRDGDGTGQGRDILFFIDNIFRFTQAGSEVSALLGRMPSAVGYQPTLATEMGTMQERITSTKRGSITSVQAVYVPADDLTDPAPATTFAHLDATTVLSRKISELGIYPAVDPLDSTSRILTAEILGDEHYNTAQRVKEILQRYKELQDIIAILGMEELSEEDKQTVNRARRVQRFLSQPFFVAEQFTGLKGVLVPIEETIRGFNEIIDGKWDHLPEAAFNLVGTIDDAAAKGERLLKEAGK</sequence>
<reference evidence="14 15" key="1">
    <citation type="submission" date="2018-11" db="EMBL/GenBank/DDBJ databases">
        <authorList>
            <person name="Zhou Z."/>
            <person name="Wang G."/>
        </authorList>
    </citation>
    <scope>NUCLEOTIDE SEQUENCE [LARGE SCALE GENOMIC DNA]</scope>
    <source>
        <strain evidence="14 15">KCTC52004</strain>
    </source>
</reference>
<dbReference type="Pfam" id="PF00006">
    <property type="entry name" value="ATP-synt_ab"/>
    <property type="match status" value="1"/>
</dbReference>
<dbReference type="NCBIfam" id="TIGR01039">
    <property type="entry name" value="atpD"/>
    <property type="match status" value="1"/>
</dbReference>
<evidence type="ECO:0000256" key="7">
    <source>
        <dbReference type="ARBA" id="ARBA00022967"/>
    </source>
</evidence>
<dbReference type="CDD" id="cd18115">
    <property type="entry name" value="ATP-synt_F1_beta_N"/>
    <property type="match status" value="1"/>
</dbReference>
<dbReference type="CDD" id="cd01133">
    <property type="entry name" value="F1-ATPase_beta_CD"/>
    <property type="match status" value="1"/>
</dbReference>
<keyword evidence="14" id="KW-0378">Hydrolase</keyword>
<keyword evidence="7 12" id="KW-1278">Translocase</keyword>
<evidence type="ECO:0000256" key="1">
    <source>
        <dbReference type="ARBA" id="ARBA00004170"/>
    </source>
</evidence>
<keyword evidence="10 12" id="KW-0139">CF(1)</keyword>
<dbReference type="SUPFAM" id="SSF52540">
    <property type="entry name" value="P-loop containing nucleoside triphosphate hydrolases"/>
    <property type="match status" value="1"/>
</dbReference>
<organism evidence="14 15">
    <name type="scientific">Larkinella rosea</name>
    <dbReference type="NCBI Taxonomy" id="2025312"/>
    <lineage>
        <taxon>Bacteria</taxon>
        <taxon>Pseudomonadati</taxon>
        <taxon>Bacteroidota</taxon>
        <taxon>Cytophagia</taxon>
        <taxon>Cytophagales</taxon>
        <taxon>Spirosomataceae</taxon>
        <taxon>Larkinella</taxon>
    </lineage>
</organism>
<dbReference type="GO" id="GO:0045259">
    <property type="term" value="C:proton-transporting ATP synthase complex"/>
    <property type="evidence" value="ECO:0007669"/>
    <property type="project" value="UniProtKB-KW"/>
</dbReference>
<keyword evidence="8 12" id="KW-0406">Ion transport</keyword>
<dbReference type="Proteomes" id="UP000271925">
    <property type="component" value="Unassembled WGS sequence"/>
</dbReference>
<dbReference type="PROSITE" id="PS00152">
    <property type="entry name" value="ATPASE_ALPHA_BETA"/>
    <property type="match status" value="1"/>
</dbReference>
<evidence type="ECO:0000256" key="9">
    <source>
        <dbReference type="ARBA" id="ARBA00023136"/>
    </source>
</evidence>
<proteinExistence type="inferred from homology"/>
<dbReference type="Pfam" id="PF02874">
    <property type="entry name" value="ATP-synt_ab_N"/>
    <property type="match status" value="1"/>
</dbReference>
<dbReference type="InterPro" id="IPR036121">
    <property type="entry name" value="ATPase_F1/V1/A1_a/bsu_N_sf"/>
</dbReference>
<comment type="subcellular location">
    <subcellularLocation>
        <location evidence="12">Cell membrane</location>
        <topology evidence="12">Peripheral membrane protein</topology>
    </subcellularLocation>
    <subcellularLocation>
        <location evidence="1">Membrane</location>
        <topology evidence="1">Peripheral membrane protein</topology>
    </subcellularLocation>
</comment>
<comment type="similarity">
    <text evidence="2 12">Belongs to the ATPase alpha/beta chains family.</text>
</comment>
<dbReference type="SUPFAM" id="SSF50615">
    <property type="entry name" value="N-terminal domain of alpha and beta subunits of F1 ATP synthase"/>
    <property type="match status" value="1"/>
</dbReference>
<dbReference type="InterPro" id="IPR027417">
    <property type="entry name" value="P-loop_NTPase"/>
</dbReference>
<dbReference type="Gene3D" id="1.10.1140.10">
    <property type="entry name" value="Bovine Mitochondrial F1-atpase, Atp Synthase Beta Chain, Chain D, domain 3"/>
    <property type="match status" value="1"/>
</dbReference>
<dbReference type="SMART" id="SM00382">
    <property type="entry name" value="AAA"/>
    <property type="match status" value="1"/>
</dbReference>
<keyword evidence="4 12" id="KW-0547">Nucleotide-binding</keyword>
<evidence type="ECO:0000256" key="10">
    <source>
        <dbReference type="ARBA" id="ARBA00023196"/>
    </source>
</evidence>
<evidence type="ECO:0000256" key="12">
    <source>
        <dbReference type="HAMAP-Rule" id="MF_01347"/>
    </source>
</evidence>
<name>A0A3P1BS83_9BACT</name>
<dbReference type="GO" id="GO:0016787">
    <property type="term" value="F:hydrolase activity"/>
    <property type="evidence" value="ECO:0007669"/>
    <property type="project" value="UniProtKB-KW"/>
</dbReference>
<evidence type="ECO:0000259" key="13">
    <source>
        <dbReference type="SMART" id="SM00382"/>
    </source>
</evidence>
<evidence type="ECO:0000313" key="15">
    <source>
        <dbReference type="Proteomes" id="UP000271925"/>
    </source>
</evidence>
<dbReference type="GO" id="GO:0005524">
    <property type="term" value="F:ATP binding"/>
    <property type="evidence" value="ECO:0007669"/>
    <property type="project" value="UniProtKB-UniRule"/>
</dbReference>
<dbReference type="GO" id="GO:0046933">
    <property type="term" value="F:proton-transporting ATP synthase activity, rotational mechanism"/>
    <property type="evidence" value="ECO:0007669"/>
    <property type="project" value="UniProtKB-UniRule"/>
</dbReference>
<dbReference type="Gene3D" id="2.40.10.170">
    <property type="match status" value="1"/>
</dbReference>
<dbReference type="Pfam" id="PF22919">
    <property type="entry name" value="ATP-synt_VA_C"/>
    <property type="match status" value="1"/>
</dbReference>
<dbReference type="InterPro" id="IPR005722">
    <property type="entry name" value="ATP_synth_F1_bsu"/>
</dbReference>
<dbReference type="SUPFAM" id="SSF47917">
    <property type="entry name" value="C-terminal domain of alpha and beta subunits of F1 ATP synthase"/>
    <property type="match status" value="1"/>
</dbReference>
<feature type="binding site" evidence="12">
    <location>
        <begin position="159"/>
        <end position="166"/>
    </location>
    <ligand>
        <name>ATP</name>
        <dbReference type="ChEBI" id="CHEBI:30616"/>
    </ligand>
</feature>
<dbReference type="PANTHER" id="PTHR15184">
    <property type="entry name" value="ATP SYNTHASE"/>
    <property type="match status" value="1"/>
</dbReference>
<evidence type="ECO:0000256" key="2">
    <source>
        <dbReference type="ARBA" id="ARBA00008936"/>
    </source>
</evidence>
<dbReference type="GO" id="GO:0005886">
    <property type="term" value="C:plasma membrane"/>
    <property type="evidence" value="ECO:0007669"/>
    <property type="project" value="UniProtKB-SubCell"/>
</dbReference>
<dbReference type="OrthoDB" id="9801639at2"/>
<dbReference type="InterPro" id="IPR000194">
    <property type="entry name" value="ATPase_F1/V1/A1_a/bsu_nucl-bd"/>
</dbReference>
<evidence type="ECO:0000256" key="8">
    <source>
        <dbReference type="ARBA" id="ARBA00023065"/>
    </source>
</evidence>
<comment type="catalytic activity">
    <reaction evidence="12">
        <text>ATP + H2O + 4 H(+)(in) = ADP + phosphate + 5 H(+)(out)</text>
        <dbReference type="Rhea" id="RHEA:57720"/>
        <dbReference type="ChEBI" id="CHEBI:15377"/>
        <dbReference type="ChEBI" id="CHEBI:15378"/>
        <dbReference type="ChEBI" id="CHEBI:30616"/>
        <dbReference type="ChEBI" id="CHEBI:43474"/>
        <dbReference type="ChEBI" id="CHEBI:456216"/>
        <dbReference type="EC" id="7.1.2.2"/>
    </reaction>
</comment>
<dbReference type="InterPro" id="IPR024034">
    <property type="entry name" value="ATPase_F1/V1_b/a_C"/>
</dbReference>
<dbReference type="RefSeq" id="WP_124873823.1">
    <property type="nucleotide sequence ID" value="NZ_RQJO01000008.1"/>
</dbReference>
<evidence type="ECO:0000256" key="4">
    <source>
        <dbReference type="ARBA" id="ARBA00022741"/>
    </source>
</evidence>
<protein>
    <recommendedName>
        <fullName evidence="12">ATP synthase subunit beta</fullName>
        <ecNumber evidence="12">7.1.2.2</ecNumber>
    </recommendedName>
    <alternativeName>
        <fullName evidence="12">ATP synthase F1 sector subunit beta</fullName>
    </alternativeName>
    <alternativeName>
        <fullName evidence="12">F-ATPase subunit beta</fullName>
    </alternativeName>
</protein>
<evidence type="ECO:0000256" key="3">
    <source>
        <dbReference type="ARBA" id="ARBA00022448"/>
    </source>
</evidence>
<dbReference type="InterPro" id="IPR003593">
    <property type="entry name" value="AAA+_ATPase"/>
</dbReference>
<comment type="caution">
    <text evidence="14">The sequence shown here is derived from an EMBL/GenBank/DDBJ whole genome shotgun (WGS) entry which is preliminary data.</text>
</comment>
<evidence type="ECO:0000256" key="5">
    <source>
        <dbReference type="ARBA" id="ARBA00022781"/>
    </source>
</evidence>
<gene>
    <name evidence="12" type="primary">atpD</name>
    <name evidence="14" type="ORF">EHT25_09525</name>
</gene>
<dbReference type="AlphaFoldDB" id="A0A3P1BS83"/>
<dbReference type="FunFam" id="1.10.1140.10:FF:000001">
    <property type="entry name" value="ATP synthase subunit beta"/>
    <property type="match status" value="1"/>
</dbReference>
<keyword evidence="11 12" id="KW-0066">ATP synthesis</keyword>
<dbReference type="Gene3D" id="3.40.50.300">
    <property type="entry name" value="P-loop containing nucleotide triphosphate hydrolases"/>
    <property type="match status" value="1"/>
</dbReference>
<dbReference type="HAMAP" id="MF_01347">
    <property type="entry name" value="ATP_synth_beta_bact"/>
    <property type="match status" value="1"/>
</dbReference>
<dbReference type="InterPro" id="IPR004100">
    <property type="entry name" value="ATPase_F1/V1/A1_a/bsu_N"/>
</dbReference>
<keyword evidence="3 12" id="KW-0813">Transport</keyword>
<dbReference type="InterPro" id="IPR020003">
    <property type="entry name" value="ATPase_a/bsu_AS"/>
</dbReference>
<accession>A0A3P1BS83</accession>
<keyword evidence="12" id="KW-1003">Cell membrane</keyword>
<evidence type="ECO:0000313" key="14">
    <source>
        <dbReference type="EMBL" id="RRB03769.1"/>
    </source>
</evidence>
<dbReference type="InterPro" id="IPR055190">
    <property type="entry name" value="ATP-synt_VA_C"/>
</dbReference>
<dbReference type="CDD" id="cd18110">
    <property type="entry name" value="ATP-synt_F1_beta_C"/>
    <property type="match status" value="1"/>
</dbReference>
<keyword evidence="15" id="KW-1185">Reference proteome</keyword>
<dbReference type="PANTHER" id="PTHR15184:SF71">
    <property type="entry name" value="ATP SYNTHASE SUBUNIT BETA, MITOCHONDRIAL"/>
    <property type="match status" value="1"/>
</dbReference>
<evidence type="ECO:0000256" key="6">
    <source>
        <dbReference type="ARBA" id="ARBA00022840"/>
    </source>
</evidence>
<keyword evidence="5 12" id="KW-0375">Hydrogen ion transport</keyword>
<dbReference type="InterPro" id="IPR050053">
    <property type="entry name" value="ATPase_alpha/beta_chains"/>
</dbReference>
<dbReference type="EC" id="7.1.2.2" evidence="12"/>
<dbReference type="FunFam" id="3.40.50.300:FF:000004">
    <property type="entry name" value="ATP synthase subunit beta"/>
    <property type="match status" value="1"/>
</dbReference>